<sequence length="460" mass="48759">MLSRGIFKANDIRGRVGPGGDWDADGARVLGRAWVQVLGLRPGDRLVLGRDMRTSSPELSRAFADGARSAGVGVVDAGLCSTDGLWFASGFLDLPGVMFTASHNPGHDNGVKFCLAGARPVTPAMLTDLSELALAAEELPGEPTGALEERDLLGDYTAHLHSLVDLSALADGPRLTVVADAGNGMAGHTLPSVLGGLPIELVGLYTDLDGTFPNHQPNPLEPENLVDARRAVVEHGADLALVFDGDADRCFIIDERGEVVAPSAITALIAAQELAREPGGTVVVNTITSRSVAEVVAEAGGTTVVSRVGHTYVKAAMAEHEAVFGGEHSAHYYFRDFWRADTGMLAALHVLALRAREGRPVSELVRRFERYVASGEINSTVVDAPATLDRVEEAFTGRGTPDRLDGLTVRGDGWWFNLRPSNTEPLLRLNVEAVVGSTMAEVRDEVLALVRAPAEAASTR</sequence>
<dbReference type="Pfam" id="PF00408">
    <property type="entry name" value="PGM_PMM_IV"/>
    <property type="match status" value="1"/>
</dbReference>
<evidence type="ECO:0000256" key="4">
    <source>
        <dbReference type="ARBA" id="ARBA00022723"/>
    </source>
</evidence>
<evidence type="ECO:0000259" key="7">
    <source>
        <dbReference type="Pfam" id="PF00408"/>
    </source>
</evidence>
<feature type="domain" description="Alpha-D-phosphohexomutase alpha/beta/alpha" evidence="10">
    <location>
        <begin position="265"/>
        <end position="371"/>
    </location>
</feature>
<dbReference type="Gene3D" id="3.40.120.10">
    <property type="entry name" value="Alpha-D-Glucose-1,6-Bisphosphate, subunit A, domain 3"/>
    <property type="match status" value="3"/>
</dbReference>
<dbReference type="PANTHER" id="PTHR43771">
    <property type="entry name" value="PHOSPHOMANNOMUTASE"/>
    <property type="match status" value="1"/>
</dbReference>
<evidence type="ECO:0000259" key="10">
    <source>
        <dbReference type="Pfam" id="PF02880"/>
    </source>
</evidence>
<name>A0A6A9UY61_9ACTN</name>
<comment type="caution">
    <text evidence="11">The sequence shown here is derived from an EMBL/GenBank/DDBJ whole genome shotgun (WGS) entry which is preliminary data.</text>
</comment>
<evidence type="ECO:0000259" key="9">
    <source>
        <dbReference type="Pfam" id="PF02879"/>
    </source>
</evidence>
<accession>A0A6A9UY61</accession>
<dbReference type="InterPro" id="IPR005844">
    <property type="entry name" value="A-D-PHexomutase_a/b/a-I"/>
</dbReference>
<dbReference type="InterPro" id="IPR005841">
    <property type="entry name" value="Alpha-D-phosphohexomutase_SF"/>
</dbReference>
<feature type="domain" description="Alpha-D-phosphohexomutase C-terminal" evidence="7">
    <location>
        <begin position="376"/>
        <end position="448"/>
    </location>
</feature>
<comment type="cofactor">
    <cofactor evidence="1">
        <name>Mg(2+)</name>
        <dbReference type="ChEBI" id="CHEBI:18420"/>
    </cofactor>
</comment>
<evidence type="ECO:0000256" key="5">
    <source>
        <dbReference type="ARBA" id="ARBA00022842"/>
    </source>
</evidence>
<feature type="domain" description="Alpha-D-phosphohexomutase alpha/beta/alpha" evidence="9">
    <location>
        <begin position="155"/>
        <end position="257"/>
    </location>
</feature>
<dbReference type="Proteomes" id="UP000435304">
    <property type="component" value="Unassembled WGS sequence"/>
</dbReference>
<keyword evidence="5" id="KW-0460">Magnesium</keyword>
<keyword evidence="6" id="KW-0413">Isomerase</keyword>
<dbReference type="GO" id="GO:0016868">
    <property type="term" value="F:intramolecular phosphotransferase activity"/>
    <property type="evidence" value="ECO:0007669"/>
    <property type="project" value="InterPro"/>
</dbReference>
<evidence type="ECO:0000256" key="1">
    <source>
        <dbReference type="ARBA" id="ARBA00001946"/>
    </source>
</evidence>
<dbReference type="GO" id="GO:0046872">
    <property type="term" value="F:metal ion binding"/>
    <property type="evidence" value="ECO:0007669"/>
    <property type="project" value="UniProtKB-KW"/>
</dbReference>
<evidence type="ECO:0000313" key="11">
    <source>
        <dbReference type="EMBL" id="MVA76722.1"/>
    </source>
</evidence>
<dbReference type="InterPro" id="IPR005843">
    <property type="entry name" value="A-D-PHexomutase_C"/>
</dbReference>
<dbReference type="CDD" id="cd03089">
    <property type="entry name" value="PMM_PGM"/>
    <property type="match status" value="1"/>
</dbReference>
<evidence type="ECO:0000313" key="12">
    <source>
        <dbReference type="Proteomes" id="UP000435304"/>
    </source>
</evidence>
<comment type="similarity">
    <text evidence="2">Belongs to the phosphohexose mutase family.</text>
</comment>
<gene>
    <name evidence="11" type="primary">manB</name>
    <name evidence="11" type="ORF">GC722_11910</name>
</gene>
<dbReference type="PRINTS" id="PR00509">
    <property type="entry name" value="PGMPMM"/>
</dbReference>
<dbReference type="Gene3D" id="3.30.310.50">
    <property type="entry name" value="Alpha-D-phosphohexomutase, C-terminal domain"/>
    <property type="match status" value="1"/>
</dbReference>
<evidence type="ECO:0000259" key="8">
    <source>
        <dbReference type="Pfam" id="PF02878"/>
    </source>
</evidence>
<feature type="domain" description="Alpha-D-phosphohexomutase alpha/beta/alpha" evidence="8">
    <location>
        <begin position="6"/>
        <end position="133"/>
    </location>
</feature>
<keyword evidence="3" id="KW-0597">Phosphoprotein</keyword>
<dbReference type="InterPro" id="IPR005846">
    <property type="entry name" value="A-D-PHexomutase_a/b/a-III"/>
</dbReference>
<reference evidence="11 12" key="1">
    <citation type="submission" date="2019-12" db="EMBL/GenBank/DDBJ databases">
        <title>Auraticoccus cholistani sp. nov., an actinomycete isolated from soil of Cholistan desert.</title>
        <authorList>
            <person name="Cheema M.T."/>
        </authorList>
    </citation>
    <scope>NUCLEOTIDE SEQUENCE [LARGE SCALE GENOMIC DNA]</scope>
    <source>
        <strain evidence="11 12">F435</strain>
    </source>
</reference>
<evidence type="ECO:0000256" key="2">
    <source>
        <dbReference type="ARBA" id="ARBA00010231"/>
    </source>
</evidence>
<organism evidence="11 12">
    <name type="scientific">Auraticoccus cholistanensis</name>
    <dbReference type="NCBI Taxonomy" id="2656650"/>
    <lineage>
        <taxon>Bacteria</taxon>
        <taxon>Bacillati</taxon>
        <taxon>Actinomycetota</taxon>
        <taxon>Actinomycetes</taxon>
        <taxon>Propionibacteriales</taxon>
        <taxon>Propionibacteriaceae</taxon>
        <taxon>Auraticoccus</taxon>
    </lineage>
</organism>
<dbReference type="RefSeq" id="WP_331714740.1">
    <property type="nucleotide sequence ID" value="NZ_WPCU01000007.1"/>
</dbReference>
<dbReference type="InterPro" id="IPR005845">
    <property type="entry name" value="A-D-PHexomutase_a/b/a-II"/>
</dbReference>
<dbReference type="PANTHER" id="PTHR43771:SF1">
    <property type="entry name" value="PHOSPHOMANNOMUTASE"/>
    <property type="match status" value="1"/>
</dbReference>
<dbReference type="Pfam" id="PF02880">
    <property type="entry name" value="PGM_PMM_III"/>
    <property type="match status" value="1"/>
</dbReference>
<dbReference type="EMBL" id="WPCU01000007">
    <property type="protein sequence ID" value="MVA76722.1"/>
    <property type="molecule type" value="Genomic_DNA"/>
</dbReference>
<evidence type="ECO:0000256" key="3">
    <source>
        <dbReference type="ARBA" id="ARBA00022553"/>
    </source>
</evidence>
<dbReference type="Pfam" id="PF02878">
    <property type="entry name" value="PGM_PMM_I"/>
    <property type="match status" value="1"/>
</dbReference>
<evidence type="ECO:0000256" key="6">
    <source>
        <dbReference type="ARBA" id="ARBA00023235"/>
    </source>
</evidence>
<protein>
    <submittedName>
        <fullName evidence="11">Phosphomannomutase/phosphoglucomutase</fullName>
    </submittedName>
</protein>
<proteinExistence type="inferred from homology"/>
<dbReference type="SUPFAM" id="SSF53738">
    <property type="entry name" value="Phosphoglucomutase, first 3 domains"/>
    <property type="match status" value="3"/>
</dbReference>
<dbReference type="SUPFAM" id="SSF55957">
    <property type="entry name" value="Phosphoglucomutase, C-terminal domain"/>
    <property type="match status" value="1"/>
</dbReference>
<dbReference type="GO" id="GO:0005975">
    <property type="term" value="P:carbohydrate metabolic process"/>
    <property type="evidence" value="ECO:0007669"/>
    <property type="project" value="InterPro"/>
</dbReference>
<dbReference type="InterPro" id="IPR016055">
    <property type="entry name" value="A-D-PHexomutase_a/b/a-I/II/III"/>
</dbReference>
<keyword evidence="12" id="KW-1185">Reference proteome</keyword>
<keyword evidence="4" id="KW-0479">Metal-binding</keyword>
<dbReference type="Pfam" id="PF02879">
    <property type="entry name" value="PGM_PMM_II"/>
    <property type="match status" value="1"/>
</dbReference>
<dbReference type="AlphaFoldDB" id="A0A6A9UY61"/>
<dbReference type="InterPro" id="IPR036900">
    <property type="entry name" value="A-D-PHexomutase_C_sf"/>
</dbReference>